<dbReference type="EMBL" id="CBUL010000162">
    <property type="protein sequence ID" value="CDI61063.1"/>
    <property type="molecule type" value="Genomic_DNA"/>
</dbReference>
<evidence type="ECO:0000313" key="1">
    <source>
        <dbReference type="EMBL" id="CDI61063.1"/>
    </source>
</evidence>
<protein>
    <submittedName>
        <fullName evidence="1">Uncharacterized protein</fullName>
    </submittedName>
</protein>
<reference evidence="1" key="1">
    <citation type="submission" date="2013-09" db="EMBL/GenBank/DDBJ databases">
        <title>Draft Genome Sequence of five Lactobacillus helveticus strains CIRM-BIA 101T, 103, 104, 951 and 953 isolated from milk product.</title>
        <authorList>
            <person name="Valence F."/>
            <person name="Chuat V."/>
            <person name="Ma L."/>
            <person name="Creno S."/>
            <person name="Falentin H."/>
            <person name="Lortal S."/>
            <person name="Bizet C."/>
            <person name="Clermont D."/>
            <person name="Loux V."/>
            <person name="Bouchier C."/>
            <person name="Cousin S."/>
        </authorList>
    </citation>
    <scope>NUCLEOTIDE SEQUENCE [LARGE SCALE GENOMIC DNA]</scope>
    <source>
        <strain evidence="1">CIRM-BIA 104</strain>
    </source>
</reference>
<dbReference type="AlphaFoldDB" id="U6FA27"/>
<dbReference type="Proteomes" id="UP000017247">
    <property type="component" value="Unassembled WGS sequence"/>
</dbReference>
<accession>U6FA27</accession>
<name>U6FA27_LACHE</name>
<dbReference type="HOGENOM" id="CLU_3169464_0_0_9"/>
<proteinExistence type="predicted"/>
<organism evidence="1">
    <name type="scientific">Lactobacillus helveticus CIRM-BIA 104</name>
    <dbReference type="NCBI Taxonomy" id="1226333"/>
    <lineage>
        <taxon>Bacteria</taxon>
        <taxon>Bacillati</taxon>
        <taxon>Bacillota</taxon>
        <taxon>Bacilli</taxon>
        <taxon>Lactobacillales</taxon>
        <taxon>Lactobacillaceae</taxon>
        <taxon>Lactobacillus</taxon>
    </lineage>
</organism>
<dbReference type="InterPro" id="IPR010368">
    <property type="entry name" value="Com_YlbF"/>
</dbReference>
<gene>
    <name evidence="1" type="ORF">LHCIRMBIA104_00953</name>
</gene>
<dbReference type="InterPro" id="IPR023378">
    <property type="entry name" value="YheA/YmcA-like_dom_sf"/>
</dbReference>
<dbReference type="Pfam" id="PF06133">
    <property type="entry name" value="Com_YlbF"/>
    <property type="match status" value="1"/>
</dbReference>
<dbReference type="Gene3D" id="1.20.1500.10">
    <property type="entry name" value="YheA/YmcA-like"/>
    <property type="match status" value="1"/>
</dbReference>
<comment type="caution">
    <text evidence="1">The sequence shown here is derived from an EMBL/GenBank/DDBJ whole genome shotgun (WGS) entry which is preliminary data.</text>
</comment>
<sequence>MINIYDSANQLAQDLTKTDQYKAVGDAVKAVQADDESAALFKKMDEI</sequence>
<dbReference type="SUPFAM" id="SSF158622">
    <property type="entry name" value="YheA/YmcA-like"/>
    <property type="match status" value="1"/>
</dbReference>